<accession>A0AC35GV19</accession>
<organism evidence="1 2">
    <name type="scientific">Panagrolaimus sp. PS1159</name>
    <dbReference type="NCBI Taxonomy" id="55785"/>
    <lineage>
        <taxon>Eukaryota</taxon>
        <taxon>Metazoa</taxon>
        <taxon>Ecdysozoa</taxon>
        <taxon>Nematoda</taxon>
        <taxon>Chromadorea</taxon>
        <taxon>Rhabditida</taxon>
        <taxon>Tylenchina</taxon>
        <taxon>Panagrolaimomorpha</taxon>
        <taxon>Panagrolaimoidea</taxon>
        <taxon>Panagrolaimidae</taxon>
        <taxon>Panagrolaimus</taxon>
    </lineage>
</organism>
<proteinExistence type="predicted"/>
<evidence type="ECO:0000313" key="2">
    <source>
        <dbReference type="WBParaSite" id="PS1159_v2.g8836.t1"/>
    </source>
</evidence>
<sequence>MTKTRSVEEFETSLVQLYYKSDILFKYGASRNFEWNRKRELEWDRIYTILRKLHSKEISKIQTVFQLKTKIWKLIQMTKKKYQRHLLFPAYPKSFSKVSLRMKVF</sequence>
<protein>
    <submittedName>
        <fullName evidence="2">Uncharacterized protein</fullName>
    </submittedName>
</protein>
<evidence type="ECO:0000313" key="1">
    <source>
        <dbReference type="Proteomes" id="UP000887580"/>
    </source>
</evidence>
<dbReference type="Proteomes" id="UP000887580">
    <property type="component" value="Unplaced"/>
</dbReference>
<dbReference type="WBParaSite" id="PS1159_v2.g8836.t1">
    <property type="protein sequence ID" value="PS1159_v2.g8836.t1"/>
    <property type="gene ID" value="PS1159_v2.g8836"/>
</dbReference>
<name>A0AC35GV19_9BILA</name>
<reference evidence="2" key="1">
    <citation type="submission" date="2022-11" db="UniProtKB">
        <authorList>
            <consortium name="WormBaseParasite"/>
        </authorList>
    </citation>
    <scope>IDENTIFICATION</scope>
</reference>